<evidence type="ECO:0000313" key="3">
    <source>
        <dbReference type="EMBL" id="KGD63136.1"/>
    </source>
</evidence>
<organism evidence="3 4">
    <name type="scientific">Alcanivorax jadensis T9</name>
    <dbReference type="NCBI Taxonomy" id="1177181"/>
    <lineage>
        <taxon>Bacteria</taxon>
        <taxon>Pseudomonadati</taxon>
        <taxon>Pseudomonadota</taxon>
        <taxon>Gammaproteobacteria</taxon>
        <taxon>Oceanospirillales</taxon>
        <taxon>Alcanivoracaceae</taxon>
        <taxon>Alcanivorax</taxon>
    </lineage>
</organism>
<dbReference type="Proteomes" id="UP000029443">
    <property type="component" value="Unassembled WGS sequence"/>
</dbReference>
<dbReference type="EMBL" id="ARXU01000001">
    <property type="protein sequence ID" value="KGD63136.1"/>
    <property type="molecule type" value="Genomic_DNA"/>
</dbReference>
<dbReference type="InterPro" id="IPR049449">
    <property type="entry name" value="TesB_ACOT8-like_N"/>
</dbReference>
<evidence type="ECO:0000259" key="1">
    <source>
        <dbReference type="Pfam" id="PF13622"/>
    </source>
</evidence>
<accession>A0ABR4WHQ1</accession>
<dbReference type="Pfam" id="PF20789">
    <property type="entry name" value="4HBT_3C"/>
    <property type="match status" value="1"/>
</dbReference>
<feature type="domain" description="Acyl-CoA thioesterase-like N-terminal HotDog" evidence="1">
    <location>
        <begin position="19"/>
        <end position="101"/>
    </location>
</feature>
<evidence type="ECO:0000313" key="4">
    <source>
        <dbReference type="Proteomes" id="UP000029443"/>
    </source>
</evidence>
<comment type="caution">
    <text evidence="3">The sequence shown here is derived from an EMBL/GenBank/DDBJ whole genome shotgun (WGS) entry which is preliminary data.</text>
</comment>
<protein>
    <submittedName>
        <fullName evidence="3">TesB-like acyl-CoA thioesterase</fullName>
    </submittedName>
</protein>
<dbReference type="SUPFAM" id="SSF54637">
    <property type="entry name" value="Thioesterase/thiol ester dehydrase-isomerase"/>
    <property type="match status" value="2"/>
</dbReference>
<gene>
    <name evidence="3" type="ORF">T9A_00456</name>
</gene>
<keyword evidence="4" id="KW-1185">Reference proteome</keyword>
<reference evidence="3 4" key="1">
    <citation type="submission" date="2012-09" db="EMBL/GenBank/DDBJ databases">
        <title>Genome Sequence of alkane-degrading Bacterium Alcanivorax jadensis T9.</title>
        <authorList>
            <person name="Lai Q."/>
            <person name="Shao Z."/>
        </authorList>
    </citation>
    <scope>NUCLEOTIDE SEQUENCE [LARGE SCALE GENOMIC DNA]</scope>
    <source>
        <strain evidence="3 4">T9</strain>
    </source>
</reference>
<proteinExistence type="predicted"/>
<dbReference type="InterPro" id="IPR049450">
    <property type="entry name" value="ACOT8-like_C"/>
</dbReference>
<dbReference type="InterPro" id="IPR042171">
    <property type="entry name" value="Acyl-CoA_hotdog"/>
</dbReference>
<evidence type="ECO:0000259" key="2">
    <source>
        <dbReference type="Pfam" id="PF20789"/>
    </source>
</evidence>
<name>A0ABR4WHQ1_9GAMM</name>
<dbReference type="Gene3D" id="2.40.160.210">
    <property type="entry name" value="Acyl-CoA thioesterase, double hotdog domain"/>
    <property type="match status" value="1"/>
</dbReference>
<sequence>MNFDEILATVDGQGNGMMPEGWGQGRALFGGLVGAVLFDHLEKTVAAGRTLRSFSLSFVAPMAPGPISLHSEVFREGKSVMQAMVSARQEGQVVAAMLVSLGGARESRVIVAPPAAPTLPAPDRCIELPFIAGLTPDFLQHFQMRYADGMPPFSGSEVPDFSGYMGFRTPPQVMSTAALIALVDTWPPSVLPMLKKPAPASSLTWTMELLDDPLSRPADTLWQYRVKTDQSSDGYGQSQATIWDGEGKAVALSRQTFTVFA</sequence>
<dbReference type="RefSeq" id="WP_035244710.1">
    <property type="nucleotide sequence ID" value="NZ_ARXU01000001.1"/>
</dbReference>
<feature type="domain" description="Acyl-CoA thioesterase-like C-terminal" evidence="2">
    <location>
        <begin position="122"/>
        <end position="259"/>
    </location>
</feature>
<dbReference type="InterPro" id="IPR029069">
    <property type="entry name" value="HotDog_dom_sf"/>
</dbReference>
<dbReference type="Pfam" id="PF13622">
    <property type="entry name" value="4HBT_3"/>
    <property type="match status" value="1"/>
</dbReference>